<dbReference type="PANTHER" id="PTHR33164">
    <property type="entry name" value="TRANSCRIPTIONAL REGULATOR, MARR FAMILY"/>
    <property type="match status" value="1"/>
</dbReference>
<dbReference type="InterPro" id="IPR036390">
    <property type="entry name" value="WH_DNA-bd_sf"/>
</dbReference>
<reference evidence="5 6" key="1">
    <citation type="submission" date="2014-12" db="EMBL/GenBank/DDBJ databases">
        <title>Comparative genomics of the lactic acid bacteria isolated from the honey bee gut.</title>
        <authorList>
            <person name="Ellegaard K.M."/>
            <person name="Tamarit D."/>
            <person name="Javelind E."/>
            <person name="Olofsson T."/>
            <person name="Andersson S.G."/>
            <person name="Vasquez A."/>
        </authorList>
    </citation>
    <scope>NUCLEOTIDE SEQUENCE [LARGE SCALE GENOMIC DNA]</scope>
    <source>
        <strain evidence="5 6">Biut2</strain>
    </source>
</reference>
<organism evidence="5 6">
    <name type="scientific">Lactobacillus kullabergensis</name>
    <dbReference type="NCBI Taxonomy" id="1218493"/>
    <lineage>
        <taxon>Bacteria</taxon>
        <taxon>Bacillati</taxon>
        <taxon>Bacillota</taxon>
        <taxon>Bacilli</taxon>
        <taxon>Lactobacillales</taxon>
        <taxon>Lactobacillaceae</taxon>
        <taxon>Lactobacillus</taxon>
    </lineage>
</organism>
<dbReference type="GO" id="GO:0006950">
    <property type="term" value="P:response to stress"/>
    <property type="evidence" value="ECO:0007669"/>
    <property type="project" value="TreeGrafter"/>
</dbReference>
<sequence>MTAFLNRIGPKIKIANTLIEKELNKQFAEIFRDYSLTGAQISLMIYLYESKARQITQKEVADAFVLSHPTIRGIVKRLEANKLIATSRLENDQRQIVLKLSDKGFNLINKNIAKIRTIMTNINTRITKGLSQQEILNLEQVLNRISDNF</sequence>
<dbReference type="PANTHER" id="PTHR33164:SF43">
    <property type="entry name" value="HTH-TYPE TRANSCRIPTIONAL REPRESSOR YETL"/>
    <property type="match status" value="1"/>
</dbReference>
<proteinExistence type="predicted"/>
<dbReference type="GO" id="GO:0003700">
    <property type="term" value="F:DNA-binding transcription factor activity"/>
    <property type="evidence" value="ECO:0007669"/>
    <property type="project" value="InterPro"/>
</dbReference>
<dbReference type="PROSITE" id="PS50995">
    <property type="entry name" value="HTH_MARR_2"/>
    <property type="match status" value="1"/>
</dbReference>
<gene>
    <name evidence="5" type="ORF">JF76_16590</name>
</gene>
<evidence type="ECO:0000256" key="2">
    <source>
        <dbReference type="ARBA" id="ARBA00023125"/>
    </source>
</evidence>
<dbReference type="STRING" id="1218493.JF76_16590"/>
<dbReference type="GO" id="GO:0003677">
    <property type="term" value="F:DNA binding"/>
    <property type="evidence" value="ECO:0007669"/>
    <property type="project" value="UniProtKB-KW"/>
</dbReference>
<evidence type="ECO:0000313" key="6">
    <source>
        <dbReference type="Proteomes" id="UP000033533"/>
    </source>
</evidence>
<dbReference type="HOGENOM" id="CLU_083287_29_2_9"/>
<accession>A0A0F4L733</accession>
<keyword evidence="2" id="KW-0238">DNA-binding</keyword>
<dbReference type="InterPro" id="IPR000835">
    <property type="entry name" value="HTH_MarR-typ"/>
</dbReference>
<keyword evidence="3" id="KW-0804">Transcription</keyword>
<dbReference type="EMBL" id="JXBY01000026">
    <property type="protein sequence ID" value="KJY54430.1"/>
    <property type="molecule type" value="Genomic_DNA"/>
</dbReference>
<dbReference type="RefSeq" id="WP_045928632.1">
    <property type="nucleotide sequence ID" value="NZ_JBHSZS010000026.1"/>
</dbReference>
<name>A0A0F4L733_9LACO</name>
<protein>
    <recommendedName>
        <fullName evidence="4">HTH marR-type domain-containing protein</fullName>
    </recommendedName>
</protein>
<dbReference type="Gene3D" id="1.10.10.10">
    <property type="entry name" value="Winged helix-like DNA-binding domain superfamily/Winged helix DNA-binding domain"/>
    <property type="match status" value="1"/>
</dbReference>
<dbReference type="AlphaFoldDB" id="A0A0F4L733"/>
<evidence type="ECO:0000256" key="1">
    <source>
        <dbReference type="ARBA" id="ARBA00023015"/>
    </source>
</evidence>
<feature type="domain" description="HTH marR-type" evidence="4">
    <location>
        <begin position="1"/>
        <end position="147"/>
    </location>
</feature>
<dbReference type="InterPro" id="IPR036388">
    <property type="entry name" value="WH-like_DNA-bd_sf"/>
</dbReference>
<evidence type="ECO:0000259" key="4">
    <source>
        <dbReference type="PROSITE" id="PS50995"/>
    </source>
</evidence>
<dbReference type="InterPro" id="IPR039422">
    <property type="entry name" value="MarR/SlyA-like"/>
</dbReference>
<dbReference type="InterPro" id="IPR055166">
    <property type="entry name" value="Transc_reg_Sar_Rot_HTH"/>
</dbReference>
<dbReference type="PATRIC" id="fig|1218493.3.peg.1736"/>
<evidence type="ECO:0000256" key="3">
    <source>
        <dbReference type="ARBA" id="ARBA00023163"/>
    </source>
</evidence>
<keyword evidence="1" id="KW-0805">Transcription regulation</keyword>
<dbReference type="Proteomes" id="UP000033533">
    <property type="component" value="Unassembled WGS sequence"/>
</dbReference>
<dbReference type="OrthoDB" id="2289895at2"/>
<evidence type="ECO:0000313" key="5">
    <source>
        <dbReference type="EMBL" id="KJY54430.1"/>
    </source>
</evidence>
<dbReference type="SUPFAM" id="SSF46785">
    <property type="entry name" value="Winged helix' DNA-binding domain"/>
    <property type="match status" value="1"/>
</dbReference>
<comment type="caution">
    <text evidence="5">The sequence shown here is derived from an EMBL/GenBank/DDBJ whole genome shotgun (WGS) entry which is preliminary data.</text>
</comment>
<dbReference type="SMART" id="SM00347">
    <property type="entry name" value="HTH_MARR"/>
    <property type="match status" value="1"/>
</dbReference>
<dbReference type="Pfam" id="PF22381">
    <property type="entry name" value="Staph_reg_Sar_Rot"/>
    <property type="match status" value="1"/>
</dbReference>